<dbReference type="InterPro" id="IPR038488">
    <property type="entry name" value="Integrase_DNA-bd_sf"/>
</dbReference>
<dbReference type="Pfam" id="PF13356">
    <property type="entry name" value="Arm-DNA-bind_3"/>
    <property type="match status" value="1"/>
</dbReference>
<comment type="caution">
    <text evidence="6">The sequence shown here is derived from an EMBL/GenBank/DDBJ whole genome shotgun (WGS) entry which is preliminary data.</text>
</comment>
<comment type="similarity">
    <text evidence="1">Belongs to the 'phage' integrase family.</text>
</comment>
<dbReference type="Proteomes" id="UP000277537">
    <property type="component" value="Unassembled WGS sequence"/>
</dbReference>
<keyword evidence="4" id="KW-0233">DNA recombination</keyword>
<dbReference type="CDD" id="cd00801">
    <property type="entry name" value="INT_P4_C"/>
    <property type="match status" value="1"/>
</dbReference>
<dbReference type="Gene3D" id="1.10.150.130">
    <property type="match status" value="1"/>
</dbReference>
<dbReference type="InterPro" id="IPR050808">
    <property type="entry name" value="Phage_Integrase"/>
</dbReference>
<gene>
    <name evidence="7" type="ORF">EGT73_15745</name>
    <name evidence="6" type="ORF">N5J46_03270</name>
</gene>
<dbReference type="InterPro" id="IPR053876">
    <property type="entry name" value="Phage_int_M"/>
</dbReference>
<dbReference type="EMBL" id="RHXE01000053">
    <property type="protein sequence ID" value="RSE19261.1"/>
    <property type="molecule type" value="Genomic_DNA"/>
</dbReference>
<dbReference type="InterPro" id="IPR025166">
    <property type="entry name" value="Integrase_DNA_bind_dom"/>
</dbReference>
<feature type="domain" description="Tyr recombinase" evidence="5">
    <location>
        <begin position="208"/>
        <end position="393"/>
    </location>
</feature>
<dbReference type="Gene3D" id="1.10.443.10">
    <property type="entry name" value="Intergrase catalytic core"/>
    <property type="match status" value="1"/>
</dbReference>
<sequence>MLNDLKIKQLKPKEKLYRVADHSGLCIEIRPTGAKFWRYRYRYLNIAKMLTIGQYPEISLAYARSKTMEYREKLAKGTDPIQFQKEERTAAIQSNADSFKNVAEEYLEKYKTGKSKDWFMNRTRYFSKDIYPVIGKTPIKDVNSSDIRTIIDNTITRIRKSRRGTGEVKATFVRQICAEVLQYGIITQRITTDPTYALRRYIHRPDVQHAQPLSDEDKKIILPTIKSYGGCTSTKNSILTLLYSMLRTIEVRRAKKTFINFEDKTWIIPRATNEEVLAGKRNMKKNRIHIIPLSSQLIEILKEQFILYPNSEYIFPGDDGISMIGKNTLNSALDNLGIGHISMHDFRATASTELHEANFNTDWVEIQLAHAKGNKTRASYDHAKWLKDRKAMLQTWADMIDKWEY</sequence>
<dbReference type="InterPro" id="IPR002104">
    <property type="entry name" value="Integrase_catalytic"/>
</dbReference>
<protein>
    <submittedName>
        <fullName evidence="7">DUF4102 domain-containing protein</fullName>
    </submittedName>
    <submittedName>
        <fullName evidence="6">Integrase arm-type DNA-binding domain-containing protein</fullName>
    </submittedName>
</protein>
<evidence type="ECO:0000256" key="1">
    <source>
        <dbReference type="ARBA" id="ARBA00008857"/>
    </source>
</evidence>
<evidence type="ECO:0000256" key="3">
    <source>
        <dbReference type="ARBA" id="ARBA00023125"/>
    </source>
</evidence>
<dbReference type="SUPFAM" id="SSF56349">
    <property type="entry name" value="DNA breaking-rejoining enzymes"/>
    <property type="match status" value="1"/>
</dbReference>
<dbReference type="Proteomes" id="UP001162261">
    <property type="component" value="Unassembled WGS sequence"/>
</dbReference>
<dbReference type="InterPro" id="IPR011010">
    <property type="entry name" value="DNA_brk_join_enz"/>
</dbReference>
<dbReference type="Pfam" id="PF22022">
    <property type="entry name" value="Phage_int_M"/>
    <property type="match status" value="1"/>
</dbReference>
<evidence type="ECO:0000313" key="8">
    <source>
        <dbReference type="Proteomes" id="UP000277537"/>
    </source>
</evidence>
<dbReference type="RefSeq" id="WP_094148954.1">
    <property type="nucleotide sequence ID" value="NZ_BKWH01000021.1"/>
</dbReference>
<accession>A0A239RYQ7</accession>
<name>A0A239RYQ7_ACIJO</name>
<dbReference type="InterPro" id="IPR013762">
    <property type="entry name" value="Integrase-like_cat_sf"/>
</dbReference>
<reference evidence="6" key="2">
    <citation type="submission" date="2022-09" db="EMBL/GenBank/DDBJ databases">
        <title>Intensive care unit water sources are persistently colonized with multi-drug resistant bacteria and are the site of extensive horizontal gene transfer of antibiotic resistance genes.</title>
        <authorList>
            <person name="Diorio-Toth L."/>
        </authorList>
    </citation>
    <scope>NUCLEOTIDE SEQUENCE</scope>
    <source>
        <strain evidence="6">GD03649</strain>
    </source>
</reference>
<dbReference type="EMBL" id="JAOCLH010000004">
    <property type="protein sequence ID" value="MDH2171463.1"/>
    <property type="molecule type" value="Genomic_DNA"/>
</dbReference>
<proteinExistence type="inferred from homology"/>
<dbReference type="PROSITE" id="PS51898">
    <property type="entry name" value="TYR_RECOMBINASE"/>
    <property type="match status" value="1"/>
</dbReference>
<dbReference type="InterPro" id="IPR010998">
    <property type="entry name" value="Integrase_recombinase_N"/>
</dbReference>
<evidence type="ECO:0000256" key="4">
    <source>
        <dbReference type="ARBA" id="ARBA00023172"/>
    </source>
</evidence>
<evidence type="ECO:0000256" key="2">
    <source>
        <dbReference type="ARBA" id="ARBA00022908"/>
    </source>
</evidence>
<dbReference type="Gene3D" id="3.30.160.390">
    <property type="entry name" value="Integrase, DNA-binding domain"/>
    <property type="match status" value="1"/>
</dbReference>
<keyword evidence="3 6" id="KW-0238">DNA-binding</keyword>
<reference evidence="7 8" key="1">
    <citation type="submission" date="2018-10" db="EMBL/GenBank/DDBJ databases">
        <title>Transmission dynamics of multidrug resistant bacteria on intensive care unit surfaces.</title>
        <authorList>
            <person name="D'Souza A.W."/>
            <person name="Potter R.F."/>
            <person name="Wallace M."/>
            <person name="Shupe A."/>
            <person name="Patel S."/>
            <person name="Sun S."/>
            <person name="Gul D."/>
            <person name="Kwon J.H."/>
            <person name="Andleeb S."/>
            <person name="Burnham C.-A.D."/>
            <person name="Dantas G."/>
        </authorList>
    </citation>
    <scope>NUCLEOTIDE SEQUENCE [LARGE SCALE GENOMIC DNA]</scope>
    <source>
        <strain evidence="7 8">AJ_385</strain>
    </source>
</reference>
<dbReference type="GO" id="GO:0006310">
    <property type="term" value="P:DNA recombination"/>
    <property type="evidence" value="ECO:0007669"/>
    <property type="project" value="UniProtKB-KW"/>
</dbReference>
<evidence type="ECO:0000259" key="5">
    <source>
        <dbReference type="PROSITE" id="PS51898"/>
    </source>
</evidence>
<dbReference type="Pfam" id="PF00589">
    <property type="entry name" value="Phage_integrase"/>
    <property type="match status" value="1"/>
</dbReference>
<evidence type="ECO:0000313" key="7">
    <source>
        <dbReference type="EMBL" id="RSE19261.1"/>
    </source>
</evidence>
<dbReference type="GO" id="GO:0015074">
    <property type="term" value="P:DNA integration"/>
    <property type="evidence" value="ECO:0007669"/>
    <property type="project" value="UniProtKB-KW"/>
</dbReference>
<evidence type="ECO:0000313" key="6">
    <source>
        <dbReference type="EMBL" id="MDH2171463.1"/>
    </source>
</evidence>
<dbReference type="GO" id="GO:0003677">
    <property type="term" value="F:DNA binding"/>
    <property type="evidence" value="ECO:0007669"/>
    <property type="project" value="UniProtKB-KW"/>
</dbReference>
<organism evidence="6 9">
    <name type="scientific">Acinetobacter johnsonii</name>
    <dbReference type="NCBI Taxonomy" id="40214"/>
    <lineage>
        <taxon>Bacteria</taxon>
        <taxon>Pseudomonadati</taxon>
        <taxon>Pseudomonadota</taxon>
        <taxon>Gammaproteobacteria</taxon>
        <taxon>Moraxellales</taxon>
        <taxon>Moraxellaceae</taxon>
        <taxon>Acinetobacter</taxon>
    </lineage>
</organism>
<evidence type="ECO:0000313" key="9">
    <source>
        <dbReference type="Proteomes" id="UP001162261"/>
    </source>
</evidence>
<dbReference type="AlphaFoldDB" id="A0A239RYQ7"/>
<dbReference type="PANTHER" id="PTHR30629">
    <property type="entry name" value="PROPHAGE INTEGRASE"/>
    <property type="match status" value="1"/>
</dbReference>
<dbReference type="PANTHER" id="PTHR30629:SF2">
    <property type="entry name" value="PROPHAGE INTEGRASE INTS-RELATED"/>
    <property type="match status" value="1"/>
</dbReference>
<keyword evidence="2" id="KW-0229">DNA integration</keyword>